<dbReference type="PANTHER" id="PTHR21363:SF0">
    <property type="entry name" value="PREPHENATE DEHYDROGENASE [NADP(+)]"/>
    <property type="match status" value="1"/>
</dbReference>
<name>A0ABZ2YFY2_9BACT</name>
<protein>
    <submittedName>
        <fullName evidence="3">Prephenate dehydrogenase/arogenate dehydrogenase family protein</fullName>
    </submittedName>
</protein>
<evidence type="ECO:0000259" key="2">
    <source>
        <dbReference type="PROSITE" id="PS51176"/>
    </source>
</evidence>
<dbReference type="InterPro" id="IPR046825">
    <property type="entry name" value="PDH_C"/>
</dbReference>
<proteinExistence type="predicted"/>
<evidence type="ECO:0000313" key="4">
    <source>
        <dbReference type="Proteomes" id="UP001461341"/>
    </source>
</evidence>
<reference evidence="3 4" key="1">
    <citation type="submission" date="2023-03" db="EMBL/GenBank/DDBJ databases">
        <title>Novel Species.</title>
        <authorList>
            <person name="Ma S."/>
        </authorList>
    </citation>
    <scope>NUCLEOTIDE SEQUENCE [LARGE SCALE GENOMIC DNA]</scope>
    <source>
        <strain evidence="3 4">B11</strain>
    </source>
</reference>
<dbReference type="InterPro" id="IPR050812">
    <property type="entry name" value="Preph/Arog_dehydrog"/>
</dbReference>
<dbReference type="RefSeq" id="WP_369018938.1">
    <property type="nucleotide sequence ID" value="NZ_CP121689.1"/>
</dbReference>
<dbReference type="InterPro" id="IPR003099">
    <property type="entry name" value="Prephen_DH"/>
</dbReference>
<keyword evidence="1" id="KW-0560">Oxidoreductase</keyword>
<dbReference type="EMBL" id="CP121689">
    <property type="protein sequence ID" value="WZL76774.1"/>
    <property type="molecule type" value="Genomic_DNA"/>
</dbReference>
<dbReference type="InterPro" id="IPR008927">
    <property type="entry name" value="6-PGluconate_DH-like_C_sf"/>
</dbReference>
<sequence>MSHLPHFIANAYLWSILREKKKVYPFAGPYFRDFIRVAGSNPEVWADIFWTNREEVLERIWKFEECLMELREILESEDIQKLLKFLKTLEDGRKEL</sequence>
<dbReference type="Pfam" id="PF20463">
    <property type="entry name" value="PDH_C"/>
    <property type="match status" value="1"/>
</dbReference>
<dbReference type="PANTHER" id="PTHR21363">
    <property type="entry name" value="PREPHENATE DEHYDROGENASE"/>
    <property type="match status" value="1"/>
</dbReference>
<dbReference type="PROSITE" id="PS51176">
    <property type="entry name" value="PDH_ADH"/>
    <property type="match status" value="1"/>
</dbReference>
<gene>
    <name evidence="3" type="ORF">QBE54_03320</name>
</gene>
<accession>A0ABZ2YFY2</accession>
<keyword evidence="4" id="KW-1185">Reference proteome</keyword>
<dbReference type="Proteomes" id="UP001461341">
    <property type="component" value="Chromosome"/>
</dbReference>
<evidence type="ECO:0000256" key="1">
    <source>
        <dbReference type="ARBA" id="ARBA00023002"/>
    </source>
</evidence>
<evidence type="ECO:0000313" key="3">
    <source>
        <dbReference type="EMBL" id="WZL76774.1"/>
    </source>
</evidence>
<dbReference type="Gene3D" id="1.10.3660.10">
    <property type="entry name" value="6-phosphogluconate dehydrogenase C-terminal like domain"/>
    <property type="match status" value="1"/>
</dbReference>
<feature type="domain" description="Prephenate/arogenate dehydrogenase" evidence="2">
    <location>
        <begin position="1"/>
        <end position="96"/>
    </location>
</feature>
<organism evidence="3 4">
    <name type="scientific">Thermatribacter velox</name>
    <dbReference type="NCBI Taxonomy" id="3039681"/>
    <lineage>
        <taxon>Bacteria</taxon>
        <taxon>Pseudomonadati</taxon>
        <taxon>Atribacterota</taxon>
        <taxon>Atribacteria</taxon>
        <taxon>Atribacterales</taxon>
        <taxon>Thermatribacteraceae</taxon>
        <taxon>Thermatribacter</taxon>
    </lineage>
</organism>
<dbReference type="SUPFAM" id="SSF48179">
    <property type="entry name" value="6-phosphogluconate dehydrogenase C-terminal domain-like"/>
    <property type="match status" value="1"/>
</dbReference>